<dbReference type="PANTHER" id="PTHR47371">
    <property type="entry name" value="LIPOTEICHOIC ACID SYNTHASE"/>
    <property type="match status" value="1"/>
</dbReference>
<sequence length="668" mass="76805">MIKEYNFEKYFDCLLKIIPISIAALIALSVYRIFFFFHFADFTTLNAMTFYVLKAFWLGFRFDLAVVAYINSFVIVILTFILLFRSLKVFKFTVFIIKIYYWVAFSFLAFLAAVDFGFYTYFNERINILIFEFFRDDTPALMSTIVKDSRFPVAVIILFTVSVISYKLSSWTAKKFLNRQCIIDTSFWGGFLKTFIIIFTLFITFVFMRGTVSMFPLGIFHTQISPNIFINKISISPAHALTDAIQSKAEQAKTVDVAEKIGIPKEDINISAFYKTSQFNNAAQEIRPNVVFIVMEDFGELPVLYNSKKFDVLGELKKHFDEDIVFYNFLAAGRITIHALETTILNMPQRPYALQITQSPAAFNKYASASVVPYKNSGYNTSAIYGGSLKWRAIDSFFITQGFDNIYGEGDIKNEYRHQWGINDAQFFELVLRELKKESDAPKFIYGMSTGAHVPYETPPYYKPLPLETPKELLEKMPGMSKEYIDQMFKTYQFANREIAKFISAVKKSELADNTIIVVTGDHNLREFPGLTREELFRKYAVPLYIYVPKKLKRPMNINEAGSHTDIMPTLYDLSLSRQKYISAGTSLADNGKKHIAFNSDGFILSGNKAALYNVDSKTAQYFIFDLKTKLLSETQATKEHNDMIEYYKQTIAAADVYLNQKNQNKGE</sequence>
<feature type="transmembrane region" description="Helical" evidence="6">
    <location>
        <begin position="66"/>
        <end position="87"/>
    </location>
</feature>
<evidence type="ECO:0000256" key="1">
    <source>
        <dbReference type="ARBA" id="ARBA00004651"/>
    </source>
</evidence>
<keyword evidence="2" id="KW-1003">Cell membrane</keyword>
<dbReference type="STRING" id="1408281.Epro_0898"/>
<keyword evidence="9" id="KW-1185">Reference proteome</keyword>
<evidence type="ECO:0000256" key="5">
    <source>
        <dbReference type="ARBA" id="ARBA00023136"/>
    </source>
</evidence>
<evidence type="ECO:0000256" key="3">
    <source>
        <dbReference type="ARBA" id="ARBA00022692"/>
    </source>
</evidence>
<dbReference type="OrthoDB" id="9760224at2"/>
<dbReference type="Gene3D" id="3.40.720.10">
    <property type="entry name" value="Alkaline Phosphatase, subunit A"/>
    <property type="match status" value="1"/>
</dbReference>
<keyword evidence="5 6" id="KW-0472">Membrane</keyword>
<dbReference type="AlphaFoldDB" id="A0A0G3WK71"/>
<evidence type="ECO:0000256" key="6">
    <source>
        <dbReference type="SAM" id="Phobius"/>
    </source>
</evidence>
<feature type="domain" description="Sulfatase N-terminal" evidence="7">
    <location>
        <begin position="288"/>
        <end position="574"/>
    </location>
</feature>
<feature type="transmembrane region" description="Helical" evidence="6">
    <location>
        <begin position="14"/>
        <end position="35"/>
    </location>
</feature>
<protein>
    <submittedName>
        <fullName evidence="8">Alkaline phosphatase superfamily protein</fullName>
    </submittedName>
</protein>
<dbReference type="GO" id="GO:0005886">
    <property type="term" value="C:plasma membrane"/>
    <property type="evidence" value="ECO:0007669"/>
    <property type="project" value="UniProtKB-SubCell"/>
</dbReference>
<proteinExistence type="predicted"/>
<evidence type="ECO:0000313" key="8">
    <source>
        <dbReference type="EMBL" id="AKL98277.1"/>
    </source>
</evidence>
<dbReference type="PANTHER" id="PTHR47371:SF3">
    <property type="entry name" value="PHOSPHOGLYCEROL TRANSFERASE I"/>
    <property type="match status" value="1"/>
</dbReference>
<feature type="transmembrane region" description="Helical" evidence="6">
    <location>
        <begin position="151"/>
        <end position="169"/>
    </location>
</feature>
<evidence type="ECO:0000259" key="7">
    <source>
        <dbReference type="Pfam" id="PF00884"/>
    </source>
</evidence>
<dbReference type="SUPFAM" id="SSF53649">
    <property type="entry name" value="Alkaline phosphatase-like"/>
    <property type="match status" value="1"/>
</dbReference>
<feature type="transmembrane region" description="Helical" evidence="6">
    <location>
        <begin position="99"/>
        <end position="122"/>
    </location>
</feature>
<dbReference type="Proteomes" id="UP000035337">
    <property type="component" value="Chromosome"/>
</dbReference>
<feature type="transmembrane region" description="Helical" evidence="6">
    <location>
        <begin position="190"/>
        <end position="208"/>
    </location>
</feature>
<keyword evidence="4 6" id="KW-1133">Transmembrane helix</keyword>
<accession>A0A0G3WK71</accession>
<dbReference type="CDD" id="cd16015">
    <property type="entry name" value="LTA_synthase"/>
    <property type="match status" value="1"/>
</dbReference>
<dbReference type="InterPro" id="IPR050448">
    <property type="entry name" value="OpgB/LTA_synthase_biosynth"/>
</dbReference>
<gene>
    <name evidence="8" type="ORF">Epro_0898</name>
</gene>
<reference evidence="8 9" key="1">
    <citation type="submission" date="2014-09" db="EMBL/GenBank/DDBJ databases">
        <title>Complete genome sequence of Endomicrobium proavitum.</title>
        <authorList>
            <person name="Zheng H."/>
        </authorList>
    </citation>
    <scope>NUCLEOTIDE SEQUENCE [LARGE SCALE GENOMIC DNA]</scope>
    <source>
        <strain evidence="8 9">Rsa215</strain>
    </source>
</reference>
<evidence type="ECO:0000313" key="9">
    <source>
        <dbReference type="Proteomes" id="UP000035337"/>
    </source>
</evidence>
<dbReference type="InterPro" id="IPR017850">
    <property type="entry name" value="Alkaline_phosphatase_core_sf"/>
</dbReference>
<dbReference type="RefSeq" id="WP_052570829.1">
    <property type="nucleotide sequence ID" value="NZ_CP009498.1"/>
</dbReference>
<evidence type="ECO:0000256" key="4">
    <source>
        <dbReference type="ARBA" id="ARBA00022989"/>
    </source>
</evidence>
<dbReference type="KEGG" id="epo:Epro_0898"/>
<comment type="subcellular location">
    <subcellularLocation>
        <location evidence="1">Cell membrane</location>
        <topology evidence="1">Multi-pass membrane protein</topology>
    </subcellularLocation>
</comment>
<keyword evidence="3 6" id="KW-0812">Transmembrane</keyword>
<name>A0A0G3WK71_9BACT</name>
<dbReference type="EMBL" id="CP009498">
    <property type="protein sequence ID" value="AKL98277.1"/>
    <property type="molecule type" value="Genomic_DNA"/>
</dbReference>
<organism evidence="8 9">
    <name type="scientific">Endomicrobium proavitum</name>
    <dbReference type="NCBI Taxonomy" id="1408281"/>
    <lineage>
        <taxon>Bacteria</taxon>
        <taxon>Pseudomonadati</taxon>
        <taxon>Elusimicrobiota</taxon>
        <taxon>Endomicrobiia</taxon>
        <taxon>Endomicrobiales</taxon>
        <taxon>Endomicrobiaceae</taxon>
        <taxon>Endomicrobium</taxon>
    </lineage>
</organism>
<dbReference type="Pfam" id="PF00884">
    <property type="entry name" value="Sulfatase"/>
    <property type="match status" value="1"/>
</dbReference>
<dbReference type="InterPro" id="IPR000917">
    <property type="entry name" value="Sulfatase_N"/>
</dbReference>
<evidence type="ECO:0000256" key="2">
    <source>
        <dbReference type="ARBA" id="ARBA00022475"/>
    </source>
</evidence>